<comment type="caution">
    <text evidence="1">The sequence shown here is derived from an EMBL/GenBank/DDBJ whole genome shotgun (WGS) entry which is preliminary data.</text>
</comment>
<dbReference type="RefSeq" id="WP_065620289.1">
    <property type="nucleotide sequence ID" value="NZ_LYOZ01000002.1"/>
</dbReference>
<gene>
    <name evidence="1" type="ORF">A8135_07980</name>
</gene>
<dbReference type="Proteomes" id="UP000093336">
    <property type="component" value="Unassembled WGS sequence"/>
</dbReference>
<accession>A0ABX2XXM2</accession>
<proteinExistence type="predicted"/>
<name>A0ABX2XXM2_9GAMM</name>
<keyword evidence="2" id="KW-1185">Reference proteome</keyword>
<protein>
    <recommendedName>
        <fullName evidence="3">Substrate of the Dot/Icm secretion system</fullName>
    </recommendedName>
</protein>
<reference evidence="1 2" key="1">
    <citation type="submission" date="2016-05" db="EMBL/GenBank/DDBJ databases">
        <authorList>
            <person name="Prochazka B."/>
            <person name="Indra A."/>
            <person name="Hasenberger P."/>
            <person name="Blaschitz M."/>
            <person name="Wagner L."/>
            <person name="Wewalka G."/>
            <person name="Sorschag S."/>
            <person name="Schmid D."/>
            <person name="Ruppitsch W."/>
        </authorList>
    </citation>
    <scope>NUCLEOTIDE SEQUENCE [LARGE SCALE GENOMIC DNA]</scope>
    <source>
        <strain evidence="1 2">974010_12</strain>
    </source>
</reference>
<organism evidence="1 2">
    <name type="scientific">Legionella jamestowniensis</name>
    <dbReference type="NCBI Taxonomy" id="455"/>
    <lineage>
        <taxon>Bacteria</taxon>
        <taxon>Pseudomonadati</taxon>
        <taxon>Pseudomonadota</taxon>
        <taxon>Gammaproteobacteria</taxon>
        <taxon>Legionellales</taxon>
        <taxon>Legionellaceae</taxon>
        <taxon>Legionella</taxon>
    </lineage>
</organism>
<sequence length="166" mass="19467">MKAEITLNLRTREVYKLFERKINNDTLFIKAILHKFNKIYNACRHTSTSKSLLDSMEHQFAEGIKIFTQETTQYEQLLYKKPEFNQKKIVFTAQFHPSILITNHLGVLLVNFIDCYDKLVATIKLLHLAGCFSNDSDYYFYIKNIQKTANKILSNIIVEPLRKSLL</sequence>
<dbReference type="EMBL" id="LYOZ01000002">
    <property type="protein sequence ID" value="OCH99177.1"/>
    <property type="molecule type" value="Genomic_DNA"/>
</dbReference>
<evidence type="ECO:0000313" key="2">
    <source>
        <dbReference type="Proteomes" id="UP000093336"/>
    </source>
</evidence>
<evidence type="ECO:0000313" key="1">
    <source>
        <dbReference type="EMBL" id="OCH99177.1"/>
    </source>
</evidence>
<evidence type="ECO:0008006" key="3">
    <source>
        <dbReference type="Google" id="ProtNLM"/>
    </source>
</evidence>